<evidence type="ECO:0000256" key="7">
    <source>
        <dbReference type="ARBA" id="ARBA00051033"/>
    </source>
</evidence>
<organism evidence="10 11">
    <name type="scientific">Angiostrongylus cantonensis</name>
    <name type="common">Rat lungworm</name>
    <dbReference type="NCBI Taxonomy" id="6313"/>
    <lineage>
        <taxon>Eukaryota</taxon>
        <taxon>Metazoa</taxon>
        <taxon>Ecdysozoa</taxon>
        <taxon>Nematoda</taxon>
        <taxon>Chromadorea</taxon>
        <taxon>Rhabditida</taxon>
        <taxon>Rhabditina</taxon>
        <taxon>Rhabditomorpha</taxon>
        <taxon>Strongyloidea</taxon>
        <taxon>Metastrongylidae</taxon>
        <taxon>Angiostrongylus</taxon>
    </lineage>
</organism>
<comment type="subcellular location">
    <subcellularLocation>
        <location evidence="1">Membrane</location>
        <topology evidence="1">Single-pass membrane protein</topology>
    </subcellularLocation>
</comment>
<comment type="catalytic activity">
    <reaction evidence="8">
        <text>5alpha-cholest-8-en-3beta-ol + NADP(+) = zymosterol + NADPH + H(+)</text>
        <dbReference type="Rhea" id="RHEA:36399"/>
        <dbReference type="ChEBI" id="CHEBI:15378"/>
        <dbReference type="ChEBI" id="CHEBI:16608"/>
        <dbReference type="ChEBI" id="CHEBI:18252"/>
        <dbReference type="ChEBI" id="CHEBI:57783"/>
        <dbReference type="ChEBI" id="CHEBI:58349"/>
        <dbReference type="EC" id="1.3.1.72"/>
    </reaction>
    <physiologicalReaction direction="right-to-left" evidence="8">
        <dbReference type="Rhea" id="RHEA:36401"/>
    </physiologicalReaction>
</comment>
<dbReference type="InterPro" id="IPR040165">
    <property type="entry name" value="Diminuto-like"/>
</dbReference>
<keyword evidence="4" id="KW-1133">Transmembrane helix</keyword>
<comment type="catalytic activity">
    <reaction evidence="7">
        <text>lanosterol + NADPH + H(+) = 24,25-dihydrolanosterol + NADP(+)</text>
        <dbReference type="Rhea" id="RHEA:33919"/>
        <dbReference type="ChEBI" id="CHEBI:15378"/>
        <dbReference type="ChEBI" id="CHEBI:16521"/>
        <dbReference type="ChEBI" id="CHEBI:28113"/>
        <dbReference type="ChEBI" id="CHEBI:57783"/>
        <dbReference type="ChEBI" id="CHEBI:58349"/>
    </reaction>
    <physiologicalReaction direction="left-to-right" evidence="7">
        <dbReference type="Rhea" id="RHEA:33920"/>
    </physiologicalReaction>
</comment>
<protein>
    <recommendedName>
        <fullName evidence="2">Delta(24)-sterol reductase</fullName>
        <ecNumber evidence="2">1.3.1.72</ecNumber>
    </recommendedName>
</protein>
<evidence type="ECO:0000313" key="10">
    <source>
        <dbReference type="Proteomes" id="UP000035642"/>
    </source>
</evidence>
<dbReference type="STRING" id="6313.A0A0K0DNZ0"/>
<evidence type="ECO:0000256" key="6">
    <source>
        <dbReference type="ARBA" id="ARBA00023136"/>
    </source>
</evidence>
<accession>A0A0K0DNZ0</accession>
<proteinExistence type="predicted"/>
<evidence type="ECO:0000256" key="5">
    <source>
        <dbReference type="ARBA" id="ARBA00023002"/>
    </source>
</evidence>
<dbReference type="GO" id="GO:0050614">
    <property type="term" value="F:Delta24-sterol reductase activity"/>
    <property type="evidence" value="ECO:0007669"/>
    <property type="project" value="UniProtKB-EC"/>
</dbReference>
<keyword evidence="5" id="KW-0560">Oxidoreductase</keyword>
<dbReference type="Gene3D" id="3.30.465.10">
    <property type="match status" value="1"/>
</dbReference>
<name>A0A0K0DNZ0_ANGCA</name>
<dbReference type="PANTHER" id="PTHR10801:SF0">
    <property type="entry name" value="DELTA(24)-STEROL REDUCTASE"/>
    <property type="match status" value="1"/>
</dbReference>
<dbReference type="PROSITE" id="PS51387">
    <property type="entry name" value="FAD_PCMH"/>
    <property type="match status" value="1"/>
</dbReference>
<feature type="domain" description="FAD-binding PCMH-type" evidence="9">
    <location>
        <begin position="1"/>
        <end position="161"/>
    </location>
</feature>
<evidence type="ECO:0000256" key="4">
    <source>
        <dbReference type="ARBA" id="ARBA00022989"/>
    </source>
</evidence>
<dbReference type="InterPro" id="IPR036318">
    <property type="entry name" value="FAD-bd_PCMH-like_sf"/>
</dbReference>
<sequence>MKVREWVANGKGTIICPIENGRWRSHQLPKGITPIYIGNLVHILEVNKEELSVRVEPMVTMEDLSRTLIPLGYCVPLVPAMKCLTVQEAINGGGVGTSGRKYGMFQHICLSYELVMPDGNVVTASKEKNGDAEMQALYYSVPWSRGALGILVAVTLRMIRIKPFVKLMYIPVNSFEEMQSRVIKECLCRENEFVEGIQFSKSVGVVLRGKFSEGPPKSEKASINEISRWYKPCFYTHLQNIVSSNAEFAEFVPLQDFHNRQSRSLFWKIEVSHECHQSFWPLPGQLHSFQDLISFGKCFLPQWLIGLVIPSSIQLLDVC</sequence>
<dbReference type="GO" id="GO:0008202">
    <property type="term" value="P:steroid metabolic process"/>
    <property type="evidence" value="ECO:0007669"/>
    <property type="project" value="TreeGrafter"/>
</dbReference>
<dbReference type="WBParaSite" id="ACAC_0001347901-mRNA-1">
    <property type="protein sequence ID" value="ACAC_0001347901-mRNA-1"/>
    <property type="gene ID" value="ACAC_0001347901"/>
</dbReference>
<dbReference type="InterPro" id="IPR016169">
    <property type="entry name" value="FAD-bd_PCMH_sub2"/>
</dbReference>
<keyword evidence="3" id="KW-0812">Transmembrane</keyword>
<dbReference type="GO" id="GO:0016020">
    <property type="term" value="C:membrane"/>
    <property type="evidence" value="ECO:0007669"/>
    <property type="project" value="UniProtKB-SubCell"/>
</dbReference>
<dbReference type="Proteomes" id="UP000035642">
    <property type="component" value="Unassembled WGS sequence"/>
</dbReference>
<dbReference type="EC" id="1.3.1.72" evidence="2"/>
<evidence type="ECO:0000313" key="11">
    <source>
        <dbReference type="WBParaSite" id="ACAC_0001347901-mRNA-1"/>
    </source>
</evidence>
<dbReference type="AlphaFoldDB" id="A0A0K0DNZ0"/>
<dbReference type="GO" id="GO:0000246">
    <property type="term" value="F:Delta24(24-1) sterol reductase activity"/>
    <property type="evidence" value="ECO:0007669"/>
    <property type="project" value="TreeGrafter"/>
</dbReference>
<dbReference type="Pfam" id="PF01565">
    <property type="entry name" value="FAD_binding_4"/>
    <property type="match status" value="1"/>
</dbReference>
<evidence type="ECO:0000256" key="2">
    <source>
        <dbReference type="ARBA" id="ARBA00012405"/>
    </source>
</evidence>
<dbReference type="GO" id="GO:0071949">
    <property type="term" value="F:FAD binding"/>
    <property type="evidence" value="ECO:0007669"/>
    <property type="project" value="InterPro"/>
</dbReference>
<evidence type="ECO:0000256" key="1">
    <source>
        <dbReference type="ARBA" id="ARBA00004167"/>
    </source>
</evidence>
<dbReference type="InterPro" id="IPR016166">
    <property type="entry name" value="FAD-bd_PCMH"/>
</dbReference>
<dbReference type="InterPro" id="IPR006094">
    <property type="entry name" value="Oxid_FAD_bind_N"/>
</dbReference>
<evidence type="ECO:0000256" key="8">
    <source>
        <dbReference type="ARBA" id="ARBA00052927"/>
    </source>
</evidence>
<reference evidence="11" key="2">
    <citation type="submission" date="2017-02" db="UniProtKB">
        <authorList>
            <consortium name="WormBaseParasite"/>
        </authorList>
    </citation>
    <scope>IDENTIFICATION</scope>
</reference>
<keyword evidence="10" id="KW-1185">Reference proteome</keyword>
<dbReference type="PANTHER" id="PTHR10801">
    <property type="entry name" value="24-DEHYDROCHOLESTEROL REDUCTASE"/>
    <property type="match status" value="1"/>
</dbReference>
<dbReference type="GO" id="GO:0005737">
    <property type="term" value="C:cytoplasm"/>
    <property type="evidence" value="ECO:0007669"/>
    <property type="project" value="TreeGrafter"/>
</dbReference>
<evidence type="ECO:0000256" key="3">
    <source>
        <dbReference type="ARBA" id="ARBA00022692"/>
    </source>
</evidence>
<dbReference type="SUPFAM" id="SSF56176">
    <property type="entry name" value="FAD-binding/transporter-associated domain-like"/>
    <property type="match status" value="1"/>
</dbReference>
<reference evidence="10" key="1">
    <citation type="submission" date="2012-09" db="EMBL/GenBank/DDBJ databases">
        <authorList>
            <person name="Martin A.A."/>
        </authorList>
    </citation>
    <scope>NUCLEOTIDE SEQUENCE</scope>
</reference>
<keyword evidence="6" id="KW-0472">Membrane</keyword>
<evidence type="ECO:0000259" key="9">
    <source>
        <dbReference type="PROSITE" id="PS51387"/>
    </source>
</evidence>